<name>A0ABV6FGK7_9BURK</name>
<reference evidence="3 4" key="1">
    <citation type="submission" date="2024-09" db="EMBL/GenBank/DDBJ databases">
        <authorList>
            <person name="Sun Q."/>
            <person name="Mori K."/>
        </authorList>
    </citation>
    <scope>NUCLEOTIDE SEQUENCE [LARGE SCALE GENOMIC DNA]</scope>
    <source>
        <strain evidence="3 4">CCM 7792</strain>
    </source>
</reference>
<dbReference type="InterPro" id="IPR000326">
    <property type="entry name" value="PAP2/HPO"/>
</dbReference>
<dbReference type="RefSeq" id="WP_379679465.1">
    <property type="nucleotide sequence ID" value="NZ_JBHLWP010000011.1"/>
</dbReference>
<proteinExistence type="predicted"/>
<evidence type="ECO:0000313" key="3">
    <source>
        <dbReference type="EMBL" id="MFC0252667.1"/>
    </source>
</evidence>
<dbReference type="CDD" id="cd03392">
    <property type="entry name" value="PAP2_like_2"/>
    <property type="match status" value="1"/>
</dbReference>
<dbReference type="SMART" id="SM00014">
    <property type="entry name" value="acidPPc"/>
    <property type="match status" value="1"/>
</dbReference>
<feature type="transmembrane region" description="Helical" evidence="1">
    <location>
        <begin position="112"/>
        <end position="131"/>
    </location>
</feature>
<feature type="transmembrane region" description="Helical" evidence="1">
    <location>
        <begin position="184"/>
        <end position="206"/>
    </location>
</feature>
<feature type="transmembrane region" description="Helical" evidence="1">
    <location>
        <begin position="151"/>
        <end position="172"/>
    </location>
</feature>
<organism evidence="3 4">
    <name type="scientific">Massilia consociata</name>
    <dbReference type="NCBI Taxonomy" id="760117"/>
    <lineage>
        <taxon>Bacteria</taxon>
        <taxon>Pseudomonadati</taxon>
        <taxon>Pseudomonadota</taxon>
        <taxon>Betaproteobacteria</taxon>
        <taxon>Burkholderiales</taxon>
        <taxon>Oxalobacteraceae</taxon>
        <taxon>Telluria group</taxon>
        <taxon>Massilia</taxon>
    </lineage>
</organism>
<feature type="transmembrane region" description="Helical" evidence="1">
    <location>
        <begin position="34"/>
        <end position="57"/>
    </location>
</feature>
<dbReference type="Gene3D" id="1.20.144.10">
    <property type="entry name" value="Phosphatidic acid phosphatase type 2/haloperoxidase"/>
    <property type="match status" value="2"/>
</dbReference>
<feature type="transmembrane region" description="Helical" evidence="1">
    <location>
        <begin position="212"/>
        <end position="233"/>
    </location>
</feature>
<dbReference type="Pfam" id="PF01569">
    <property type="entry name" value="PAP2"/>
    <property type="match status" value="1"/>
</dbReference>
<evidence type="ECO:0000313" key="4">
    <source>
        <dbReference type="Proteomes" id="UP001589773"/>
    </source>
</evidence>
<protein>
    <submittedName>
        <fullName evidence="3">Phosphatase PAP2 family protein</fullName>
    </submittedName>
</protein>
<dbReference type="Proteomes" id="UP001589773">
    <property type="component" value="Unassembled WGS sequence"/>
</dbReference>
<dbReference type="SUPFAM" id="SSF48317">
    <property type="entry name" value="Acid phosphatase/Vanadium-dependent haloperoxidase"/>
    <property type="match status" value="1"/>
</dbReference>
<gene>
    <name evidence="3" type="ORF">ACFFJK_12275</name>
</gene>
<sequence length="253" mass="27249">MQNNIPSQHNRFHRFAAARFSPEGAYGLHLTAGVAMLLIATAVFAHLAGAVVAGAPLTQLDAELASWLHQHARANDALRQSLLVITHIHSTPGILGLALAAGIWLYRKGHRYWLMALASAVPGGLVLNVLLKHTFARARPHFAEPLLELTTYSFPSGHALGATVVYGFLACYAARHARSWAGRVLAFVLAIAMVATVAFSRMYLGVHYLSDVLAGAAEGCAWLAICIAGAATLNRRRRARERRAGRPAGHQEI</sequence>
<feature type="transmembrane region" description="Helical" evidence="1">
    <location>
        <begin position="77"/>
        <end position="105"/>
    </location>
</feature>
<keyword evidence="1" id="KW-0472">Membrane</keyword>
<keyword evidence="4" id="KW-1185">Reference proteome</keyword>
<dbReference type="EMBL" id="JBHLWP010000011">
    <property type="protein sequence ID" value="MFC0252667.1"/>
    <property type="molecule type" value="Genomic_DNA"/>
</dbReference>
<dbReference type="InterPro" id="IPR036938">
    <property type="entry name" value="PAP2/HPO_sf"/>
</dbReference>
<keyword evidence="1" id="KW-1133">Transmembrane helix</keyword>
<keyword evidence="1" id="KW-0812">Transmembrane</keyword>
<dbReference type="PANTHER" id="PTHR14969:SF13">
    <property type="entry name" value="AT30094P"/>
    <property type="match status" value="1"/>
</dbReference>
<feature type="domain" description="Phosphatidic acid phosphatase type 2/haloperoxidase" evidence="2">
    <location>
        <begin position="112"/>
        <end position="227"/>
    </location>
</feature>
<accession>A0ABV6FGK7</accession>
<evidence type="ECO:0000259" key="2">
    <source>
        <dbReference type="SMART" id="SM00014"/>
    </source>
</evidence>
<comment type="caution">
    <text evidence="3">The sequence shown here is derived from an EMBL/GenBank/DDBJ whole genome shotgun (WGS) entry which is preliminary data.</text>
</comment>
<dbReference type="PANTHER" id="PTHR14969">
    <property type="entry name" value="SPHINGOSINE-1-PHOSPHATE PHOSPHOHYDROLASE"/>
    <property type="match status" value="1"/>
</dbReference>
<evidence type="ECO:0000256" key="1">
    <source>
        <dbReference type="SAM" id="Phobius"/>
    </source>
</evidence>